<dbReference type="GeneID" id="90773409"/>
<sequence>MVDVLMELEWPRHLTLEMDVHPILFTQLKAVLHVFEIFIQLNPK</sequence>
<name>A0ABW8FX89_9GAMM</name>
<organism evidence="1 2">
    <name type="scientific">Pectobacterium parvum</name>
    <dbReference type="NCBI Taxonomy" id="2778550"/>
    <lineage>
        <taxon>Bacteria</taxon>
        <taxon>Pseudomonadati</taxon>
        <taxon>Pseudomonadota</taxon>
        <taxon>Gammaproteobacteria</taxon>
        <taxon>Enterobacterales</taxon>
        <taxon>Pectobacteriaceae</taxon>
        <taxon>Pectobacterium</taxon>
    </lineage>
</organism>
<accession>A0ABW8FX89</accession>
<keyword evidence="2" id="KW-1185">Reference proteome</keyword>
<dbReference type="RefSeq" id="WP_258210425.1">
    <property type="nucleotide sequence ID" value="NZ_CP046377.1"/>
</dbReference>
<dbReference type="Proteomes" id="UP001617714">
    <property type="component" value="Unassembled WGS sequence"/>
</dbReference>
<gene>
    <name evidence="1" type="ORF">ACIPSN_08740</name>
</gene>
<reference evidence="1 2" key="1">
    <citation type="submission" date="2024-10" db="EMBL/GenBank/DDBJ databases">
        <authorList>
            <person name="Lu C.-H."/>
        </authorList>
    </citation>
    <scope>NUCLEOTIDE SEQUENCE [LARGE SCALE GENOMIC DNA]</scope>
    <source>
        <strain evidence="1 2">22QBSP01-2</strain>
    </source>
</reference>
<evidence type="ECO:0000313" key="1">
    <source>
        <dbReference type="EMBL" id="MFJ5321450.1"/>
    </source>
</evidence>
<evidence type="ECO:0000313" key="2">
    <source>
        <dbReference type="Proteomes" id="UP001617714"/>
    </source>
</evidence>
<dbReference type="EMBL" id="JBIXKD010000007">
    <property type="protein sequence ID" value="MFJ5321450.1"/>
    <property type="molecule type" value="Genomic_DNA"/>
</dbReference>
<comment type="caution">
    <text evidence="1">The sequence shown here is derived from an EMBL/GenBank/DDBJ whole genome shotgun (WGS) entry which is preliminary data.</text>
</comment>
<proteinExistence type="predicted"/>
<protein>
    <submittedName>
        <fullName evidence="1">Uncharacterized protein</fullName>
    </submittedName>
</protein>